<evidence type="ECO:0000256" key="3">
    <source>
        <dbReference type="ARBA" id="ARBA00022478"/>
    </source>
</evidence>
<dbReference type="Gene3D" id="3.30.1360.10">
    <property type="entry name" value="RNA polymerase, RBP11-like subunit"/>
    <property type="match status" value="1"/>
</dbReference>
<sequence length="127" mass="14485">MSGLIPEINIHKLERVKLNDPDDEKCQTFVFHNEDHTIGNSLRYMIMKNPEVQYCGYSNPHPSEPKINLRIQTHKIAAPDALQKGLLDLQNVCDHVLATFQKSVQEFKDRASEKMKTDSEDDCSDSG</sequence>
<dbReference type="GO" id="GO:0006362">
    <property type="term" value="P:transcription elongation by RNA polymerase I"/>
    <property type="evidence" value="ECO:0007669"/>
    <property type="project" value="TreeGrafter"/>
</dbReference>
<evidence type="ECO:0000256" key="6">
    <source>
        <dbReference type="ARBA" id="ARBA00025751"/>
    </source>
</evidence>
<dbReference type="SUPFAM" id="SSF55257">
    <property type="entry name" value="RBP11-like subunits of RNA polymerase"/>
    <property type="match status" value="1"/>
</dbReference>
<gene>
    <name evidence="9" type="primary">POLR1D</name>
</gene>
<dbReference type="FunFam" id="3.30.1360.10:FF:000006">
    <property type="entry name" value="DNA-directed RNA polymerases I and III subunit RPAC2"/>
    <property type="match status" value="1"/>
</dbReference>
<evidence type="ECO:0000256" key="4">
    <source>
        <dbReference type="ARBA" id="ARBA00023163"/>
    </source>
</evidence>
<comment type="subcellular location">
    <subcellularLocation>
        <location evidence="1">Nucleus</location>
    </subcellularLocation>
</comment>
<dbReference type="GO" id="GO:0005736">
    <property type="term" value="C:RNA polymerase I complex"/>
    <property type="evidence" value="ECO:0007669"/>
    <property type="project" value="TreeGrafter"/>
</dbReference>
<dbReference type="GO" id="GO:0003899">
    <property type="term" value="F:DNA-directed RNA polymerase activity"/>
    <property type="evidence" value="ECO:0007669"/>
    <property type="project" value="InterPro"/>
</dbReference>
<dbReference type="PANTHER" id="PTHR13946:SF28">
    <property type="entry name" value="DNA-DIRECTED RNA POLYMERASES I AND III SUBUNIT RPAC2"/>
    <property type="match status" value="1"/>
</dbReference>
<dbReference type="Pfam" id="PF13656">
    <property type="entry name" value="RNA_pol_L_2"/>
    <property type="match status" value="1"/>
</dbReference>
<dbReference type="HAMAP" id="MF_00261">
    <property type="entry name" value="RNApol_arch_Rpo11"/>
    <property type="match status" value="1"/>
</dbReference>
<dbReference type="GO" id="GO:0006383">
    <property type="term" value="P:transcription by RNA polymerase III"/>
    <property type="evidence" value="ECO:0007669"/>
    <property type="project" value="TreeGrafter"/>
</dbReference>
<evidence type="ECO:0000256" key="7">
    <source>
        <dbReference type="ARBA" id="ARBA00031757"/>
    </source>
</evidence>
<dbReference type="GO" id="GO:0005666">
    <property type="term" value="C:RNA polymerase III complex"/>
    <property type="evidence" value="ECO:0007669"/>
    <property type="project" value="TreeGrafter"/>
</dbReference>
<proteinExistence type="evidence at transcript level"/>
<dbReference type="GO" id="GO:0003677">
    <property type="term" value="F:DNA binding"/>
    <property type="evidence" value="ECO:0007669"/>
    <property type="project" value="InterPro"/>
</dbReference>
<evidence type="ECO:0000256" key="1">
    <source>
        <dbReference type="ARBA" id="ARBA00004123"/>
    </source>
</evidence>
<accession>T2M3D8</accession>
<name>T2M3D8_HYDVU</name>
<dbReference type="OMA" id="MRIQMYD"/>
<dbReference type="InterPro" id="IPR033898">
    <property type="entry name" value="RNAP_AC19"/>
</dbReference>
<dbReference type="PROSITE" id="PS01154">
    <property type="entry name" value="RNA_POL_L_13KD"/>
    <property type="match status" value="1"/>
</dbReference>
<evidence type="ECO:0000259" key="8">
    <source>
        <dbReference type="Pfam" id="PF13656"/>
    </source>
</evidence>
<dbReference type="CDD" id="cd07029">
    <property type="entry name" value="RNAP_I_III_AC19"/>
    <property type="match status" value="1"/>
</dbReference>
<organism evidence="9">
    <name type="scientific">Hydra vulgaris</name>
    <name type="common">Hydra</name>
    <name type="synonym">Hydra attenuata</name>
    <dbReference type="NCBI Taxonomy" id="6087"/>
    <lineage>
        <taxon>Eukaryota</taxon>
        <taxon>Metazoa</taxon>
        <taxon>Cnidaria</taxon>
        <taxon>Hydrozoa</taxon>
        <taxon>Hydroidolina</taxon>
        <taxon>Anthoathecata</taxon>
        <taxon>Aplanulata</taxon>
        <taxon>Hydridae</taxon>
        <taxon>Hydra</taxon>
    </lineage>
</organism>
<protein>
    <recommendedName>
        <fullName evidence="2">DNA-directed RNA polymerases I and III subunit RPAC2</fullName>
    </recommendedName>
    <alternativeName>
        <fullName evidence="7">DNA-directed RNA polymerase I subunit D</fullName>
    </alternativeName>
</protein>
<dbReference type="PANTHER" id="PTHR13946">
    <property type="entry name" value="DNA-DIRECTED RNA POLYMERASE I,II,III"/>
    <property type="match status" value="1"/>
</dbReference>
<reference evidence="9" key="1">
    <citation type="journal article" date="2013" name="Genome Biol. Evol.">
        <title>Punctuated emergences of genetic and phenotypic innovations in eumetazoan, bilaterian, euteleostome, and hominidae ancestors.</title>
        <authorList>
            <person name="Wenger Y."/>
            <person name="Galliot B."/>
        </authorList>
    </citation>
    <scope>NUCLEOTIDE SEQUENCE</scope>
    <source>
        <tissue evidence="9">Whole animals</tissue>
    </source>
</reference>
<dbReference type="EMBL" id="HAAD01000213">
    <property type="protein sequence ID" value="CDG66445.1"/>
    <property type="molecule type" value="mRNA"/>
</dbReference>
<keyword evidence="4" id="KW-0804">Transcription</keyword>
<dbReference type="InterPro" id="IPR036603">
    <property type="entry name" value="RBP11-like"/>
</dbReference>
<comment type="similarity">
    <text evidence="6">Belongs to the archaeal Rpo11/eukaryotic RPB11/RPC19 RNA polymerase subunit family.</text>
</comment>
<keyword evidence="3 9" id="KW-0240">DNA-directed RNA polymerase</keyword>
<dbReference type="GO" id="GO:0046983">
    <property type="term" value="F:protein dimerization activity"/>
    <property type="evidence" value="ECO:0007669"/>
    <property type="project" value="InterPro"/>
</dbReference>
<keyword evidence="5" id="KW-0539">Nucleus</keyword>
<evidence type="ECO:0000313" key="9">
    <source>
        <dbReference type="EMBL" id="CDG66445.1"/>
    </source>
</evidence>
<dbReference type="AlphaFoldDB" id="T2M3D8"/>
<dbReference type="InterPro" id="IPR009025">
    <property type="entry name" value="RBP11-like_dimer"/>
</dbReference>
<evidence type="ECO:0000256" key="5">
    <source>
        <dbReference type="ARBA" id="ARBA00023242"/>
    </source>
</evidence>
<dbReference type="InterPro" id="IPR022905">
    <property type="entry name" value="Rpo11-like"/>
</dbReference>
<feature type="domain" description="DNA-directed RNA polymerase RBP11-like dimerisation" evidence="8">
    <location>
        <begin position="27"/>
        <end position="97"/>
    </location>
</feature>
<evidence type="ECO:0000256" key="2">
    <source>
        <dbReference type="ARBA" id="ARBA00022079"/>
    </source>
</evidence>
<dbReference type="InterPro" id="IPR008193">
    <property type="entry name" value="RNA_pol_Rpb11_13-16kDa_CS"/>
</dbReference>